<proteinExistence type="predicted"/>
<sequence>MSKFISYLIPILTLAIFILLMNSTPYLKPDDINRDLNNLEKNIDVANWKESQIDIKEIKSNFRRTVSLIQFFVEKDDINNLTNNLARLESSIKSKNKSSALLEVGEARQRWDTIGE</sequence>
<dbReference type="RefSeq" id="WP_068715033.1">
    <property type="nucleotide sequence ID" value="NZ_LWDV01000006.1"/>
</dbReference>
<keyword evidence="3" id="KW-1185">Reference proteome</keyword>
<dbReference type="SUPFAM" id="SSF101112">
    <property type="entry name" value="Oxygen-evolving enhancer protein 3"/>
    <property type="match status" value="1"/>
</dbReference>
<dbReference type="Pfam" id="PF14276">
    <property type="entry name" value="DUF4363"/>
    <property type="match status" value="1"/>
</dbReference>
<evidence type="ECO:0008006" key="4">
    <source>
        <dbReference type="Google" id="ProtNLM"/>
    </source>
</evidence>
<reference evidence="2 3" key="2">
    <citation type="submission" date="2016-08" db="EMBL/GenBank/DDBJ databases">
        <title>Orenia metallireducens sp. nov. strain Z6, a Novel Metal-reducing Firmicute from the Deep Subsurface.</title>
        <authorList>
            <person name="Maxim B.I."/>
            <person name="Kenneth K."/>
            <person name="Flynn T.M."/>
            <person name="Oloughlin E.J."/>
            <person name="Locke R.A."/>
            <person name="Weber J.R."/>
            <person name="Egan S.M."/>
            <person name="Mackie R.I."/>
            <person name="Cann I.K."/>
        </authorList>
    </citation>
    <scope>NUCLEOTIDE SEQUENCE [LARGE SCALE GENOMIC DNA]</scope>
    <source>
        <strain evidence="2 3">Z6</strain>
    </source>
</reference>
<gene>
    <name evidence="2" type="ORF">U472_02090</name>
</gene>
<name>A0A1C0ACC4_9FIRM</name>
<evidence type="ECO:0000313" key="3">
    <source>
        <dbReference type="Proteomes" id="UP000093514"/>
    </source>
</evidence>
<keyword evidence="1" id="KW-0793">Thylakoid</keyword>
<evidence type="ECO:0000313" key="2">
    <source>
        <dbReference type="EMBL" id="OCL28013.1"/>
    </source>
</evidence>
<dbReference type="InterPro" id="IPR025373">
    <property type="entry name" value="DUF4363"/>
</dbReference>
<comment type="caution">
    <text evidence="2">The sequence shown here is derived from an EMBL/GenBank/DDBJ whole genome shotgun (WGS) entry which is preliminary data.</text>
</comment>
<reference evidence="3" key="1">
    <citation type="submission" date="2016-07" db="EMBL/GenBank/DDBJ databases">
        <authorList>
            <person name="Florea S."/>
            <person name="Webb J.S."/>
            <person name="Jaromczyk J."/>
            <person name="Schardl C.L."/>
        </authorList>
    </citation>
    <scope>NUCLEOTIDE SEQUENCE [LARGE SCALE GENOMIC DNA]</scope>
    <source>
        <strain evidence="3">Z6</strain>
    </source>
</reference>
<dbReference type="Proteomes" id="UP000093514">
    <property type="component" value="Unassembled WGS sequence"/>
</dbReference>
<dbReference type="OrthoDB" id="1739442at2"/>
<evidence type="ECO:0000256" key="1">
    <source>
        <dbReference type="ARBA" id="ARBA00023078"/>
    </source>
</evidence>
<dbReference type="AlphaFoldDB" id="A0A1C0ACC4"/>
<protein>
    <recommendedName>
        <fullName evidence="4">DUF4363 domain-containing protein</fullName>
    </recommendedName>
</protein>
<dbReference type="EMBL" id="LWDV01000006">
    <property type="protein sequence ID" value="OCL28013.1"/>
    <property type="molecule type" value="Genomic_DNA"/>
</dbReference>
<accession>A0A1C0ACC4</accession>
<dbReference type="InterPro" id="IPR023222">
    <property type="entry name" value="PsbQ-like_dom_sf"/>
</dbReference>
<organism evidence="2 3">
    <name type="scientific">Orenia metallireducens</name>
    <dbReference type="NCBI Taxonomy" id="1413210"/>
    <lineage>
        <taxon>Bacteria</taxon>
        <taxon>Bacillati</taxon>
        <taxon>Bacillota</taxon>
        <taxon>Clostridia</taxon>
        <taxon>Halanaerobiales</taxon>
        <taxon>Halobacteroidaceae</taxon>
        <taxon>Orenia</taxon>
    </lineage>
</organism>